<dbReference type="Proteomes" id="UP000580654">
    <property type="component" value="Unassembled WGS sequence"/>
</dbReference>
<comment type="similarity">
    <text evidence="2">Belongs to the UPF0702 family.</text>
</comment>
<comment type="caution">
    <text evidence="9">The sequence shown here is derived from an EMBL/GenBank/DDBJ whole genome shotgun (WGS) entry which is preliminary data.</text>
</comment>
<keyword evidence="6" id="KW-0472">Membrane</keyword>
<dbReference type="InterPro" id="IPR007353">
    <property type="entry name" value="DUF421"/>
</dbReference>
<evidence type="ECO:0000256" key="4">
    <source>
        <dbReference type="ARBA" id="ARBA00022692"/>
    </source>
</evidence>
<dbReference type="InterPro" id="IPR023090">
    <property type="entry name" value="UPF0702_alpha/beta_dom_sf"/>
</dbReference>
<dbReference type="GO" id="GO:0005886">
    <property type="term" value="C:plasma membrane"/>
    <property type="evidence" value="ECO:0007669"/>
    <property type="project" value="UniProtKB-SubCell"/>
</dbReference>
<name>A0A840YGM7_9PROT</name>
<evidence type="ECO:0000259" key="7">
    <source>
        <dbReference type="Pfam" id="PF04239"/>
    </source>
</evidence>
<feature type="domain" description="YetF C-terminal" evidence="7">
    <location>
        <begin position="80"/>
        <end position="147"/>
    </location>
</feature>
<comment type="subcellular location">
    <subcellularLocation>
        <location evidence="1">Cell membrane</location>
        <topology evidence="1">Multi-pass membrane protein</topology>
    </subcellularLocation>
</comment>
<sequence>MESVIRAASVYAALWLLFRITGRRSMSHITTFDFVLLLVVGEATQQALLGEDFSLTNGLLVISTLLGLDVALRWIKARDQRTERLLEGLPTLLVLDGQPIHERLREARIGEDEILQSARETQGLTRMEEIRLAVLEVSGTISIIPRAKD</sequence>
<evidence type="ECO:0000256" key="6">
    <source>
        <dbReference type="ARBA" id="ARBA00023136"/>
    </source>
</evidence>
<dbReference type="PANTHER" id="PTHR34582">
    <property type="entry name" value="UPF0702 TRANSMEMBRANE PROTEIN YCAP"/>
    <property type="match status" value="1"/>
</dbReference>
<feature type="domain" description="YetF-like N-terminal transmembrane" evidence="8">
    <location>
        <begin position="13"/>
        <end position="70"/>
    </location>
</feature>
<evidence type="ECO:0000256" key="2">
    <source>
        <dbReference type="ARBA" id="ARBA00006448"/>
    </source>
</evidence>
<evidence type="ECO:0000259" key="8">
    <source>
        <dbReference type="Pfam" id="PF20730"/>
    </source>
</evidence>
<evidence type="ECO:0000256" key="1">
    <source>
        <dbReference type="ARBA" id="ARBA00004651"/>
    </source>
</evidence>
<keyword evidence="4" id="KW-0812">Transmembrane</keyword>
<evidence type="ECO:0000313" key="10">
    <source>
        <dbReference type="Proteomes" id="UP000580654"/>
    </source>
</evidence>
<reference evidence="9 10" key="1">
    <citation type="submission" date="2020-08" db="EMBL/GenBank/DDBJ databases">
        <title>Genomic Encyclopedia of Type Strains, Phase IV (KMG-IV): sequencing the most valuable type-strain genomes for metagenomic binning, comparative biology and taxonomic classification.</title>
        <authorList>
            <person name="Goeker M."/>
        </authorList>
    </citation>
    <scope>NUCLEOTIDE SEQUENCE [LARGE SCALE GENOMIC DNA]</scope>
    <source>
        <strain evidence="9 10">DSM 25622</strain>
    </source>
</reference>
<dbReference type="EMBL" id="JACIJD010000006">
    <property type="protein sequence ID" value="MBB5693652.1"/>
    <property type="molecule type" value="Genomic_DNA"/>
</dbReference>
<dbReference type="Pfam" id="PF20730">
    <property type="entry name" value="YetF_N"/>
    <property type="match status" value="1"/>
</dbReference>
<dbReference type="Pfam" id="PF04239">
    <property type="entry name" value="DUF421"/>
    <property type="match status" value="1"/>
</dbReference>
<proteinExistence type="inferred from homology"/>
<dbReference type="InterPro" id="IPR048454">
    <property type="entry name" value="YetF_N"/>
</dbReference>
<keyword evidence="3" id="KW-1003">Cell membrane</keyword>
<keyword evidence="5" id="KW-1133">Transmembrane helix</keyword>
<protein>
    <submittedName>
        <fullName evidence="9">Uncharacterized membrane protein YcaP (DUF421 family)</fullName>
    </submittedName>
</protein>
<evidence type="ECO:0000256" key="3">
    <source>
        <dbReference type="ARBA" id="ARBA00022475"/>
    </source>
</evidence>
<dbReference type="PANTHER" id="PTHR34582:SF6">
    <property type="entry name" value="UPF0702 TRANSMEMBRANE PROTEIN YCAP"/>
    <property type="match status" value="1"/>
</dbReference>
<organism evidence="9 10">
    <name type="scientific">Muricoccus pecuniae</name>
    <dbReference type="NCBI Taxonomy" id="693023"/>
    <lineage>
        <taxon>Bacteria</taxon>
        <taxon>Pseudomonadati</taxon>
        <taxon>Pseudomonadota</taxon>
        <taxon>Alphaproteobacteria</taxon>
        <taxon>Acetobacterales</taxon>
        <taxon>Roseomonadaceae</taxon>
        <taxon>Muricoccus</taxon>
    </lineage>
</organism>
<keyword evidence="10" id="KW-1185">Reference proteome</keyword>
<evidence type="ECO:0000256" key="5">
    <source>
        <dbReference type="ARBA" id="ARBA00022989"/>
    </source>
</evidence>
<evidence type="ECO:0000313" key="9">
    <source>
        <dbReference type="EMBL" id="MBB5693652.1"/>
    </source>
</evidence>
<gene>
    <name evidence="9" type="ORF">FHS87_001685</name>
</gene>
<accession>A0A840YGM7</accession>
<dbReference type="RefSeq" id="WP_184516216.1">
    <property type="nucleotide sequence ID" value="NZ_JACIJD010000006.1"/>
</dbReference>
<dbReference type="Gene3D" id="3.30.240.20">
    <property type="entry name" value="bsu07140 like domains"/>
    <property type="match status" value="1"/>
</dbReference>
<dbReference type="AlphaFoldDB" id="A0A840YGM7"/>